<dbReference type="AlphaFoldDB" id="E6VMZ6"/>
<dbReference type="STRING" id="652103.Rpdx1_4312"/>
<dbReference type="PANTHER" id="PTHR12526:SF630">
    <property type="entry name" value="GLYCOSYLTRANSFERASE"/>
    <property type="match status" value="1"/>
</dbReference>
<dbReference type="Proteomes" id="UP000001402">
    <property type="component" value="Chromosome"/>
</dbReference>
<dbReference type="EMBL" id="CP002418">
    <property type="protein sequence ID" value="ADU45864.1"/>
    <property type="molecule type" value="Genomic_DNA"/>
</dbReference>
<organism evidence="1 2">
    <name type="scientific">Rhodopseudomonas palustris (strain DX-1)</name>
    <dbReference type="NCBI Taxonomy" id="652103"/>
    <lineage>
        <taxon>Bacteria</taxon>
        <taxon>Pseudomonadati</taxon>
        <taxon>Pseudomonadota</taxon>
        <taxon>Alphaproteobacteria</taxon>
        <taxon>Hyphomicrobiales</taxon>
        <taxon>Nitrobacteraceae</taxon>
        <taxon>Rhodopseudomonas</taxon>
    </lineage>
</organism>
<dbReference type="HOGENOM" id="CLU_041132_2_0_5"/>
<reference evidence="1" key="1">
    <citation type="submission" date="2010-12" db="EMBL/GenBank/DDBJ databases">
        <title>Complete sequence of Rhodopseudomonas palustris DX-1.</title>
        <authorList>
            <consortium name="US DOE Joint Genome Institute"/>
            <person name="Lucas S."/>
            <person name="Copeland A."/>
            <person name="Lapidus A."/>
            <person name="Cheng J.-F."/>
            <person name="Goodwin L."/>
            <person name="Pitluck S."/>
            <person name="Misra M."/>
            <person name="Chertkov O."/>
            <person name="Detter J.C."/>
            <person name="Han C."/>
            <person name="Tapia R."/>
            <person name="Land M."/>
            <person name="Hauser L."/>
            <person name="Kyrpides N."/>
            <person name="Ivanova N."/>
            <person name="Ovchinnikova G."/>
            <person name="Logan B."/>
            <person name="Oda Y."/>
            <person name="Harwood C."/>
            <person name="Woyke T."/>
        </authorList>
    </citation>
    <scope>NUCLEOTIDE SEQUENCE [LARGE SCALE GENOMIC DNA]</scope>
    <source>
        <strain evidence="1">DX-1</strain>
    </source>
</reference>
<evidence type="ECO:0000313" key="2">
    <source>
        <dbReference type="Proteomes" id="UP000001402"/>
    </source>
</evidence>
<dbReference type="SUPFAM" id="SSF53756">
    <property type="entry name" value="UDP-Glycosyltransferase/glycogen phosphorylase"/>
    <property type="match status" value="1"/>
</dbReference>
<dbReference type="PANTHER" id="PTHR12526">
    <property type="entry name" value="GLYCOSYLTRANSFERASE"/>
    <property type="match status" value="1"/>
</dbReference>
<dbReference type="eggNOG" id="COG0438">
    <property type="taxonomic scope" value="Bacteria"/>
</dbReference>
<gene>
    <name evidence="1" type="ordered locus">Rpdx1_4312</name>
</gene>
<dbReference type="Pfam" id="PF13692">
    <property type="entry name" value="Glyco_trans_1_4"/>
    <property type="match status" value="1"/>
</dbReference>
<dbReference type="GO" id="GO:0016740">
    <property type="term" value="F:transferase activity"/>
    <property type="evidence" value="ECO:0007669"/>
    <property type="project" value="UniProtKB-KW"/>
</dbReference>
<dbReference type="BioCyc" id="RPAL652103:RPDX1_RS21295-MONOMER"/>
<dbReference type="OrthoDB" id="9769600at2"/>
<dbReference type="KEGG" id="rpx:Rpdx1_4312"/>
<evidence type="ECO:0000313" key="1">
    <source>
        <dbReference type="EMBL" id="ADU45864.1"/>
    </source>
</evidence>
<dbReference type="Gene3D" id="3.40.50.11010">
    <property type="match status" value="1"/>
</dbReference>
<name>E6VMZ6_RHOPX</name>
<accession>E6VMZ6</accession>
<dbReference type="Gene3D" id="3.40.50.2000">
    <property type="entry name" value="Glycogen Phosphorylase B"/>
    <property type="match status" value="1"/>
</dbReference>
<sequence>MTPRDVVMLSTADWKDRYWTNKQHTASRLGARGYRVLYVESVGIRRPGLNALDLGRMAARLRSGLAPIREVADNVWVLSPLTIPLGHRYALVGEFNRWQLQSRIQRWLRRRGSARPLLWTYHPYMMPLVAALDPAALVYHSVDDLGAIPGVDHDAYGRAEAQLLARADHVFVTSRALYDRCVSISGARTHYFGNVADIEHFAQARGPGPLPPDLAAIPSPRMIYVGALSDFKIDFGLIGRVAATRPDWHLVFIGDEREGQHSEEIAALKQRPNVHFLGWRAYAELPAYLRGCEVALLPQLINDYTRSMFPMKFFEYLAAGLSVVATPLPALADCANLHRIASGADAFAAEIQAALDAGRRPLPLDHPALRANTWDARLDAMLAVIGTQAAGGTAVGSGTSG</sequence>
<protein>
    <submittedName>
        <fullName evidence="1">Glycosyl transferase group 1</fullName>
    </submittedName>
</protein>
<keyword evidence="1" id="KW-0808">Transferase</keyword>
<proteinExistence type="predicted"/>